<dbReference type="GO" id="GO:0006526">
    <property type="term" value="P:L-arginine biosynthetic process"/>
    <property type="evidence" value="ECO:0007669"/>
    <property type="project" value="TreeGrafter"/>
</dbReference>
<comment type="cofactor">
    <cofactor evidence="1">
        <name>Zn(2+)</name>
        <dbReference type="ChEBI" id="CHEBI:29105"/>
    </cofactor>
</comment>
<dbReference type="InterPro" id="IPR036264">
    <property type="entry name" value="Bact_exopeptidase_dim_dom"/>
</dbReference>
<dbReference type="GO" id="GO:0008270">
    <property type="term" value="F:zinc ion binding"/>
    <property type="evidence" value="ECO:0007669"/>
    <property type="project" value="InterPro"/>
</dbReference>
<evidence type="ECO:0000256" key="1">
    <source>
        <dbReference type="ARBA" id="ARBA00001947"/>
    </source>
</evidence>
<evidence type="ECO:0000256" key="7">
    <source>
        <dbReference type="ARBA" id="ARBA00022997"/>
    </source>
</evidence>
<dbReference type="Gene3D" id="3.40.630.10">
    <property type="entry name" value="Zn peptidases"/>
    <property type="match status" value="1"/>
</dbReference>
<dbReference type="Pfam" id="PF01546">
    <property type="entry name" value="Peptidase_M20"/>
    <property type="match status" value="1"/>
</dbReference>
<dbReference type="EMBL" id="SSTM01000008">
    <property type="protein sequence ID" value="TJW09684.1"/>
    <property type="molecule type" value="Genomic_DNA"/>
</dbReference>
<dbReference type="Gene3D" id="3.30.70.360">
    <property type="match status" value="2"/>
</dbReference>
<gene>
    <name evidence="9" type="ORF">E5982_09180</name>
</gene>
<keyword evidence="10" id="KW-1185">Reference proteome</keyword>
<comment type="similarity">
    <text evidence="2">Belongs to the peptidase M20A family.</text>
</comment>
<name>A0A4T9TGA6_9ACTN</name>
<dbReference type="PROSITE" id="PS00758">
    <property type="entry name" value="ARGE_DAPE_CPG2_1"/>
    <property type="match status" value="1"/>
</dbReference>
<dbReference type="SUPFAM" id="SSF53187">
    <property type="entry name" value="Zn-dependent exopeptidases"/>
    <property type="match status" value="1"/>
</dbReference>
<evidence type="ECO:0000313" key="9">
    <source>
        <dbReference type="EMBL" id="TJW09684.1"/>
    </source>
</evidence>
<protein>
    <submittedName>
        <fullName evidence="9">M20 family metallopeptidase</fullName>
    </submittedName>
</protein>
<dbReference type="GO" id="GO:0008237">
    <property type="term" value="F:metallopeptidase activity"/>
    <property type="evidence" value="ECO:0007669"/>
    <property type="project" value="UniProtKB-KW"/>
</dbReference>
<dbReference type="AlphaFoldDB" id="A0A4T9TGA6"/>
<keyword evidence="6" id="KW-0862">Zinc</keyword>
<dbReference type="OrthoDB" id="7055905at2"/>
<reference evidence="9 10" key="1">
    <citation type="submission" date="2019-04" db="EMBL/GenBank/DDBJ databases">
        <title>Microbes associate with the intestines of laboratory mice.</title>
        <authorList>
            <person name="Navarre W."/>
            <person name="Wong E."/>
            <person name="Huang K.C."/>
            <person name="Tropini C."/>
            <person name="Ng K."/>
            <person name="Yu B."/>
        </authorList>
    </citation>
    <scope>NUCLEOTIDE SEQUENCE [LARGE SCALE GENOMIC DNA]</scope>
    <source>
        <strain evidence="9 10">NM48_B13</strain>
    </source>
</reference>
<evidence type="ECO:0000313" key="10">
    <source>
        <dbReference type="Proteomes" id="UP000309454"/>
    </source>
</evidence>
<dbReference type="GO" id="GO:0016805">
    <property type="term" value="F:dipeptidase activity"/>
    <property type="evidence" value="ECO:0007669"/>
    <property type="project" value="UniProtKB-KW"/>
</dbReference>
<keyword evidence="4" id="KW-0479">Metal-binding</keyword>
<dbReference type="NCBIfam" id="TIGR01887">
    <property type="entry name" value="dipeptidaselike"/>
    <property type="match status" value="1"/>
</dbReference>
<evidence type="ECO:0000256" key="4">
    <source>
        <dbReference type="ARBA" id="ARBA00022723"/>
    </source>
</evidence>
<dbReference type="GO" id="GO:0006508">
    <property type="term" value="P:proteolysis"/>
    <property type="evidence" value="ECO:0007669"/>
    <property type="project" value="UniProtKB-KW"/>
</dbReference>
<keyword evidence="3" id="KW-0645">Protease</keyword>
<dbReference type="InterPro" id="IPR050072">
    <property type="entry name" value="Peptidase_M20A"/>
</dbReference>
<dbReference type="InterPro" id="IPR002933">
    <property type="entry name" value="Peptidase_M20"/>
</dbReference>
<organism evidence="9 10">
    <name type="scientific">Parvibacter caecicola</name>
    <dbReference type="NCBI Taxonomy" id="747645"/>
    <lineage>
        <taxon>Bacteria</taxon>
        <taxon>Bacillati</taxon>
        <taxon>Actinomycetota</taxon>
        <taxon>Coriobacteriia</taxon>
        <taxon>Coriobacteriales</taxon>
        <taxon>Coriobacteriaceae</taxon>
        <taxon>Parvibacter</taxon>
    </lineage>
</organism>
<evidence type="ECO:0000256" key="8">
    <source>
        <dbReference type="ARBA" id="ARBA00023049"/>
    </source>
</evidence>
<evidence type="ECO:0000256" key="6">
    <source>
        <dbReference type="ARBA" id="ARBA00022833"/>
    </source>
</evidence>
<dbReference type="InterPro" id="IPR001261">
    <property type="entry name" value="ArgE/DapE_CS"/>
</dbReference>
<dbReference type="RefSeq" id="WP_136846194.1">
    <property type="nucleotide sequence ID" value="NZ_SSTM01000008.1"/>
</dbReference>
<dbReference type="GO" id="GO:0008777">
    <property type="term" value="F:acetylornithine deacetylase activity"/>
    <property type="evidence" value="ECO:0007669"/>
    <property type="project" value="TreeGrafter"/>
</dbReference>
<keyword evidence="7" id="KW-0224">Dipeptidase</keyword>
<dbReference type="SUPFAM" id="SSF55031">
    <property type="entry name" value="Bacterial exopeptidase dimerisation domain"/>
    <property type="match status" value="1"/>
</dbReference>
<comment type="caution">
    <text evidence="9">The sequence shown here is derived from an EMBL/GenBank/DDBJ whole genome shotgun (WGS) entry which is preliminary data.</text>
</comment>
<dbReference type="InterPro" id="IPR010964">
    <property type="entry name" value="M20A_pepV-rel"/>
</dbReference>
<sequence length="466" mass="49928">MEFSELMQAADRYIENNWSAVVDDIASLVEIESVEDLAAAEPGKPFGPGPAAALDEVLKIASGMGFETTNVDGYMGFADLPGETDTQIGLIGHMDVVPAGPGWNFQPFDVSLKDGYLVGRGVLDDKGPCVVALHAMKLLADQGVKLPYTIRFLFGTNEETGMNDVPYYRERYADPAFLFTPDAEFPVCYGEKGGFDATVVSAPIEGGEFLQFEGGSATNAVAGQAFCVVNRIVDNLPEAPGITVTYEEGKTRIDAKGKSAHASTPELGQSAIGLLADYVLANGIGTLKEQEFLRFVQKVVDFPDGSGVGIATADEYFGPLTLNGGTIKLEDGRFTQTLDSRWPTSTTPEEITAAITAITDPMGASFENTLLMVPFLVKPDTAPIQALLSAYNEVTGESREPFTIGGGTYAREFTSGASFGPEMPWLEYPEWAGGMHGPDETISNEQLQLAFKIYAAALLKLEQSQL</sequence>
<dbReference type="PANTHER" id="PTHR43808">
    <property type="entry name" value="ACETYLORNITHINE DEACETYLASE"/>
    <property type="match status" value="1"/>
</dbReference>
<evidence type="ECO:0000256" key="2">
    <source>
        <dbReference type="ARBA" id="ARBA00006247"/>
    </source>
</evidence>
<evidence type="ECO:0000256" key="5">
    <source>
        <dbReference type="ARBA" id="ARBA00022801"/>
    </source>
</evidence>
<keyword evidence="8" id="KW-0482">Metalloprotease</keyword>
<keyword evidence="5" id="KW-0378">Hydrolase</keyword>
<evidence type="ECO:0000256" key="3">
    <source>
        <dbReference type="ARBA" id="ARBA00022670"/>
    </source>
</evidence>
<dbReference type="Proteomes" id="UP000309454">
    <property type="component" value="Unassembled WGS sequence"/>
</dbReference>
<accession>A0A4T9TGA6</accession>
<dbReference type="PANTHER" id="PTHR43808:SF31">
    <property type="entry name" value="N-ACETYL-L-CITRULLINE DEACETYLASE"/>
    <property type="match status" value="1"/>
</dbReference>
<proteinExistence type="inferred from homology"/>